<dbReference type="InterPro" id="IPR004099">
    <property type="entry name" value="Pyr_nucl-diS_OxRdtase_dimer"/>
</dbReference>
<dbReference type="Pfam" id="PF02852">
    <property type="entry name" value="Pyr_redox_dim"/>
    <property type="match status" value="1"/>
</dbReference>
<comment type="cofactor">
    <cofactor evidence="1">
        <name>FAD</name>
        <dbReference type="ChEBI" id="CHEBI:57692"/>
    </cofactor>
</comment>
<dbReference type="AlphaFoldDB" id="B9L9P7"/>
<dbReference type="HOGENOM" id="CLU_003291_1_0_7"/>
<dbReference type="InterPro" id="IPR023753">
    <property type="entry name" value="FAD/NAD-binding_dom"/>
</dbReference>
<dbReference type="InterPro" id="IPR036188">
    <property type="entry name" value="FAD/NAD-bd_sf"/>
</dbReference>
<name>B9L9P7_NAUPA</name>
<gene>
    <name evidence="8" type="ordered locus">NAMH_0952</name>
</gene>
<comment type="similarity">
    <text evidence="2">Belongs to the FAD-dependent oxidoreductase family.</text>
</comment>
<evidence type="ECO:0000256" key="4">
    <source>
        <dbReference type="ARBA" id="ARBA00022630"/>
    </source>
</evidence>
<dbReference type="GO" id="GO:0016491">
    <property type="term" value="F:oxidoreductase activity"/>
    <property type="evidence" value="ECO:0007669"/>
    <property type="project" value="InterPro"/>
</dbReference>
<dbReference type="PRINTS" id="PR00411">
    <property type="entry name" value="PNDRDTASEI"/>
</dbReference>
<dbReference type="PANTHER" id="PTHR43429:SF3">
    <property type="entry name" value="NITRITE REDUCTASE [NAD(P)H]"/>
    <property type="match status" value="1"/>
</dbReference>
<dbReference type="Proteomes" id="UP000000448">
    <property type="component" value="Chromosome"/>
</dbReference>
<dbReference type="Gene3D" id="3.30.390.30">
    <property type="match status" value="1"/>
</dbReference>
<reference evidence="8 9" key="1">
    <citation type="journal article" date="2009" name="PLoS Genet.">
        <title>Adaptations to submarine hydrothermal environments exemplified by the genome of Nautilia profundicola.</title>
        <authorList>
            <person name="Campbell B.J."/>
            <person name="Smith J.L."/>
            <person name="Hanson T.E."/>
            <person name="Klotz M.G."/>
            <person name="Stein L.Y."/>
            <person name="Lee C.K."/>
            <person name="Wu D."/>
            <person name="Robinson J.M."/>
            <person name="Khouri H.M."/>
            <person name="Eisen J.A."/>
            <person name="Cary S.C."/>
        </authorList>
    </citation>
    <scope>NUCLEOTIDE SEQUENCE [LARGE SCALE GENOMIC DNA]</scope>
    <source>
        <strain evidence="9">ATCC BAA-1463 / DSM 18972 / AmH</strain>
    </source>
</reference>
<evidence type="ECO:0000259" key="7">
    <source>
        <dbReference type="Pfam" id="PF07992"/>
    </source>
</evidence>
<evidence type="ECO:0000256" key="1">
    <source>
        <dbReference type="ARBA" id="ARBA00001974"/>
    </source>
</evidence>
<feature type="domain" description="FAD/NAD(P)-binding" evidence="7">
    <location>
        <begin position="2"/>
        <end position="309"/>
    </location>
</feature>
<dbReference type="InterPro" id="IPR016156">
    <property type="entry name" value="FAD/NAD-linked_Rdtase_dimer_sf"/>
</dbReference>
<dbReference type="EMBL" id="CP001279">
    <property type="protein sequence ID" value="ACM92129.1"/>
    <property type="molecule type" value="Genomic_DNA"/>
</dbReference>
<evidence type="ECO:0000256" key="2">
    <source>
        <dbReference type="ARBA" id="ARBA00006442"/>
    </source>
</evidence>
<dbReference type="Pfam" id="PF07992">
    <property type="entry name" value="Pyr_redox_2"/>
    <property type="match status" value="1"/>
</dbReference>
<accession>B9L9P7</accession>
<dbReference type="RefSeq" id="WP_012663501.1">
    <property type="nucleotide sequence ID" value="NC_012115.1"/>
</dbReference>
<comment type="similarity">
    <text evidence="3">Belongs to the class-III pyridine nucleotide-disulfide oxidoreductase family.</text>
</comment>
<dbReference type="SUPFAM" id="SSF51905">
    <property type="entry name" value="FAD/NAD(P)-binding domain"/>
    <property type="match status" value="1"/>
</dbReference>
<dbReference type="eggNOG" id="COG1249">
    <property type="taxonomic scope" value="Bacteria"/>
</dbReference>
<evidence type="ECO:0000256" key="3">
    <source>
        <dbReference type="ARBA" id="ARBA00009130"/>
    </source>
</evidence>
<dbReference type="PANTHER" id="PTHR43429">
    <property type="entry name" value="PYRIDINE NUCLEOTIDE-DISULFIDE OXIDOREDUCTASE DOMAIN-CONTAINING"/>
    <property type="match status" value="1"/>
</dbReference>
<keyword evidence="5" id="KW-0274">FAD</keyword>
<dbReference type="Gene3D" id="3.50.50.60">
    <property type="entry name" value="FAD/NAD(P)-binding domain"/>
    <property type="match status" value="2"/>
</dbReference>
<evidence type="ECO:0000313" key="9">
    <source>
        <dbReference type="Proteomes" id="UP000000448"/>
    </source>
</evidence>
<evidence type="ECO:0000313" key="8">
    <source>
        <dbReference type="EMBL" id="ACM92129.1"/>
    </source>
</evidence>
<dbReference type="KEGG" id="nam:NAMH_0952"/>
<dbReference type="OrthoDB" id="9781621at2"/>
<proteinExistence type="inferred from homology"/>
<protein>
    <submittedName>
        <fullName evidence="8">NADH oxidase</fullName>
    </submittedName>
</protein>
<keyword evidence="4" id="KW-0285">Flavoprotein</keyword>
<dbReference type="InterPro" id="IPR050260">
    <property type="entry name" value="FAD-bd_OxRdtase"/>
</dbReference>
<dbReference type="PRINTS" id="PR00368">
    <property type="entry name" value="FADPNR"/>
</dbReference>
<evidence type="ECO:0000256" key="5">
    <source>
        <dbReference type="ARBA" id="ARBA00022827"/>
    </source>
</evidence>
<dbReference type="STRING" id="598659.NAMH_0952"/>
<keyword evidence="9" id="KW-1185">Reference proteome</keyword>
<feature type="domain" description="Pyridine nucleotide-disulphide oxidoreductase dimerisation" evidence="6">
    <location>
        <begin position="342"/>
        <end position="439"/>
    </location>
</feature>
<dbReference type="SUPFAM" id="SSF55424">
    <property type="entry name" value="FAD/NAD-linked reductases, dimerisation (C-terminal) domain"/>
    <property type="match status" value="1"/>
</dbReference>
<organism evidence="8 9">
    <name type="scientific">Nautilia profundicola (strain ATCC BAA-1463 / DSM 18972 / AmH)</name>
    <dbReference type="NCBI Taxonomy" id="598659"/>
    <lineage>
        <taxon>Bacteria</taxon>
        <taxon>Pseudomonadati</taxon>
        <taxon>Campylobacterota</taxon>
        <taxon>Epsilonproteobacteria</taxon>
        <taxon>Nautiliales</taxon>
        <taxon>Nautiliaceae</taxon>
        <taxon>Nautilia</taxon>
    </lineage>
</organism>
<evidence type="ECO:0000259" key="6">
    <source>
        <dbReference type="Pfam" id="PF02852"/>
    </source>
</evidence>
<sequence length="458" mass="50265">MYDIVVIGGGVSGFVAAVNAKRFYPSKKVVVIEKNPKKLIPCGIPYIFDTYGIDDDLMHLEKKLKKFNVELITKEVRSFDVNSKVIMLSEASGESCASGSRAEKETGENNTDANDTNILKYEKLIIATGSKPFVPPIEGIENAYFIKKDYDYLKDLVSKAKNASDITIIGGGFIGLEIADELSKTKNVTLIEAMDSLLPNSFDTDFSESVKELLSKKVRILLNSKVSKITKEEVLVNSRTIKSDLTIVATGYKPNTEMFKDVLPLNPKGFIQADDYFRVSKDVFAIGDCVEHKEFFTSNPTPLMLASTAAFDARVAAANLYNLRIIRHNKDALNIYSTVIDSKTFAAVGITEKMAKEQGFDIIVAKTVTHSTHPPKFSHSTDVTLKLIFSKKDLYLLGAQLSGGLNSAEIINILSLAIQKSATATDLYTMQIGTHPILTPPPTFYPISATAAEALKES</sequence>